<accession>A0A1N7E4M8</accession>
<gene>
    <name evidence="2" type="ORF">SAMN05421858_4014</name>
</gene>
<name>A0A1N7E4M8_9EURY</name>
<keyword evidence="3" id="KW-1185">Reference proteome</keyword>
<dbReference type="Pfam" id="PF18545">
    <property type="entry name" value="HalOD1"/>
    <property type="match status" value="1"/>
</dbReference>
<sequence length="82" mass="9260">MKSPQCYAIRPNERASEAVVRAVSSANATELQFDDPLYDHIDPDALDDLFRSHPGRQHNETAVHFDYRGYTVVVTADAVELR</sequence>
<reference evidence="3" key="1">
    <citation type="submission" date="2017-01" db="EMBL/GenBank/DDBJ databases">
        <authorList>
            <person name="Varghese N."/>
            <person name="Submissions S."/>
        </authorList>
    </citation>
    <scope>NUCLEOTIDE SEQUENCE [LARGE SCALE GENOMIC DNA]</scope>
    <source>
        <strain evidence="3">CGMCC 1.7737</strain>
    </source>
</reference>
<evidence type="ECO:0000259" key="1">
    <source>
        <dbReference type="Pfam" id="PF18545"/>
    </source>
</evidence>
<feature type="domain" description="Halobacterial output" evidence="1">
    <location>
        <begin position="12"/>
        <end position="77"/>
    </location>
</feature>
<proteinExistence type="predicted"/>
<organism evidence="2 3">
    <name type="scientific">Haladaptatus litoreus</name>
    <dbReference type="NCBI Taxonomy" id="553468"/>
    <lineage>
        <taxon>Archaea</taxon>
        <taxon>Methanobacteriati</taxon>
        <taxon>Methanobacteriota</taxon>
        <taxon>Stenosarchaea group</taxon>
        <taxon>Halobacteria</taxon>
        <taxon>Halobacteriales</taxon>
        <taxon>Haladaptataceae</taxon>
        <taxon>Haladaptatus</taxon>
    </lineage>
</organism>
<evidence type="ECO:0000313" key="2">
    <source>
        <dbReference type="EMBL" id="SIR83033.1"/>
    </source>
</evidence>
<dbReference type="OrthoDB" id="218532at2157"/>
<dbReference type="Proteomes" id="UP000186914">
    <property type="component" value="Unassembled WGS sequence"/>
</dbReference>
<dbReference type="EMBL" id="FTNO01000005">
    <property type="protein sequence ID" value="SIR83033.1"/>
    <property type="molecule type" value="Genomic_DNA"/>
</dbReference>
<protein>
    <recommendedName>
        <fullName evidence="1">Halobacterial output domain-containing protein</fullName>
    </recommendedName>
</protein>
<dbReference type="AlphaFoldDB" id="A0A1N7E4M8"/>
<evidence type="ECO:0000313" key="3">
    <source>
        <dbReference type="Proteomes" id="UP000186914"/>
    </source>
</evidence>
<dbReference type="InterPro" id="IPR040624">
    <property type="entry name" value="HalOD1"/>
</dbReference>